<dbReference type="EMBL" id="WNWR01000332">
    <property type="protein sequence ID" value="KAE9982812.1"/>
    <property type="molecule type" value="Genomic_DNA"/>
</dbReference>
<accession>A0A8H3Z6Z7</accession>
<dbReference type="PANTHER" id="PTHR10366:SF564">
    <property type="entry name" value="STEROL-4-ALPHA-CARBOXYLATE 3-DEHYDROGENASE, DECARBOXYLATING"/>
    <property type="match status" value="1"/>
</dbReference>
<dbReference type="EMBL" id="WNWQ01000025">
    <property type="protein sequence ID" value="KAE9983716.1"/>
    <property type="molecule type" value="Genomic_DNA"/>
</dbReference>
<name>A0A8H3Z6Z7_VENIN</name>
<dbReference type="GO" id="GO:0016616">
    <property type="term" value="F:oxidoreductase activity, acting on the CH-OH group of donors, NAD or NADP as acceptor"/>
    <property type="evidence" value="ECO:0007669"/>
    <property type="project" value="TreeGrafter"/>
</dbReference>
<evidence type="ECO:0000256" key="2">
    <source>
        <dbReference type="ARBA" id="ARBA00023445"/>
    </source>
</evidence>
<dbReference type="PANTHER" id="PTHR10366">
    <property type="entry name" value="NAD DEPENDENT EPIMERASE/DEHYDRATASE"/>
    <property type="match status" value="1"/>
</dbReference>
<evidence type="ECO:0000313" key="6">
    <source>
        <dbReference type="EMBL" id="KAE9983716.1"/>
    </source>
</evidence>
<evidence type="ECO:0000256" key="1">
    <source>
        <dbReference type="ARBA" id="ARBA00023002"/>
    </source>
</evidence>
<organism evidence="5 8">
    <name type="scientific">Venturia inaequalis</name>
    <name type="common">Apple scab fungus</name>
    <dbReference type="NCBI Taxonomy" id="5025"/>
    <lineage>
        <taxon>Eukaryota</taxon>
        <taxon>Fungi</taxon>
        <taxon>Dikarya</taxon>
        <taxon>Ascomycota</taxon>
        <taxon>Pezizomycotina</taxon>
        <taxon>Dothideomycetes</taxon>
        <taxon>Pleosporomycetidae</taxon>
        <taxon>Venturiales</taxon>
        <taxon>Venturiaceae</taxon>
        <taxon>Venturia</taxon>
    </lineage>
</organism>
<dbReference type="EMBL" id="WNWS01000303">
    <property type="protein sequence ID" value="KAE9971281.1"/>
    <property type="molecule type" value="Genomic_DNA"/>
</dbReference>
<dbReference type="InterPro" id="IPR001509">
    <property type="entry name" value="Epimerase_deHydtase"/>
</dbReference>
<feature type="domain" description="NAD-dependent epimerase/dehydratase" evidence="3">
    <location>
        <begin position="5"/>
        <end position="267"/>
    </location>
</feature>
<dbReference type="Proteomes" id="UP000433883">
    <property type="component" value="Unassembled WGS sequence"/>
</dbReference>
<dbReference type="Pfam" id="PF01370">
    <property type="entry name" value="Epimerase"/>
    <property type="match status" value="1"/>
</dbReference>
<keyword evidence="8" id="KW-1185">Reference proteome</keyword>
<sequence>MPHTLVTGANSFVAAHIISALLSQGHTVTGSVRRHSAGTAILASNPSWAGKLDFVEIKDYASPGIWDEVFKFKEFDYIVHVAAPLLDNPANVDYDEHYLRPSVEGNLSLLRSANTYAPTLKAIAMTGSINALTTGDDLPARVLTHESWNNITPDAARAANHPYISYCSSKKEAELAVWEFVKTEKPSFTVTVFLPALIFGPPIQPVKDAKSLNFSAGIFYSLFSGENAGKPVPGTMFPSYVDVRDLADAHIKALTTPAATNKRYLIGGSPYSNTAAVRVLADRFPQLRSRLPVGDEENVIVATIEADECSEALAVTFRTFEETVIDMTNKILEIENWSCVG</sequence>
<proteinExistence type="inferred from homology"/>
<dbReference type="Proteomes" id="UP000447873">
    <property type="component" value="Unassembled WGS sequence"/>
</dbReference>
<evidence type="ECO:0000313" key="8">
    <source>
        <dbReference type="Proteomes" id="UP000490939"/>
    </source>
</evidence>
<protein>
    <recommendedName>
        <fullName evidence="3">NAD-dependent epimerase/dehydratase domain-containing protein</fullName>
    </recommendedName>
</protein>
<evidence type="ECO:0000313" key="5">
    <source>
        <dbReference type="EMBL" id="KAE9982812.1"/>
    </source>
</evidence>
<comment type="similarity">
    <text evidence="2">Belongs to the NAD(P)-dependent epimerase/dehydratase family. Dihydroflavonol-4-reductase subfamily.</text>
</comment>
<dbReference type="Proteomes" id="UP000490939">
    <property type="component" value="Unassembled WGS sequence"/>
</dbReference>
<dbReference type="AlphaFoldDB" id="A0A8H3Z6Z7"/>
<evidence type="ECO:0000259" key="3">
    <source>
        <dbReference type="Pfam" id="PF01370"/>
    </source>
</evidence>
<dbReference type="OrthoDB" id="2735536at2759"/>
<dbReference type="InterPro" id="IPR036291">
    <property type="entry name" value="NAD(P)-bd_dom_sf"/>
</dbReference>
<evidence type="ECO:0000313" key="4">
    <source>
        <dbReference type="EMBL" id="KAE9971281.1"/>
    </source>
</evidence>
<comment type="caution">
    <text evidence="5">The sequence shown here is derived from an EMBL/GenBank/DDBJ whole genome shotgun (WGS) entry which is preliminary data.</text>
</comment>
<gene>
    <name evidence="6" type="ORF">BLS_003863</name>
    <name evidence="5" type="ORF">EG327_005754</name>
    <name evidence="4" type="ORF">EG328_005745</name>
</gene>
<dbReference type="InterPro" id="IPR050425">
    <property type="entry name" value="NAD(P)_dehydrat-like"/>
</dbReference>
<dbReference type="SUPFAM" id="SSF51735">
    <property type="entry name" value="NAD(P)-binding Rossmann-fold domains"/>
    <property type="match status" value="1"/>
</dbReference>
<reference evidence="5 8" key="1">
    <citation type="submission" date="2019-07" db="EMBL/GenBank/DDBJ databases">
        <title>Venturia inaequalis Genome Resource.</title>
        <authorList>
            <person name="Lichtner F.J."/>
        </authorList>
    </citation>
    <scope>NUCLEOTIDE SEQUENCE [LARGE SCALE GENOMIC DNA]</scope>
    <source>
        <strain evidence="4 7">120213</strain>
        <strain evidence="6">Bline_iso_100314</strain>
        <strain evidence="5 8">DMI_063113</strain>
    </source>
</reference>
<evidence type="ECO:0000313" key="7">
    <source>
        <dbReference type="Proteomes" id="UP000447873"/>
    </source>
</evidence>
<keyword evidence="1" id="KW-0560">Oxidoreductase</keyword>
<dbReference type="Gene3D" id="3.40.50.720">
    <property type="entry name" value="NAD(P)-binding Rossmann-like Domain"/>
    <property type="match status" value="1"/>
</dbReference>